<comment type="subcellular location">
    <subcellularLocation>
        <location evidence="1">Membrane</location>
        <topology evidence="1">Multi-pass membrane protein</topology>
    </subcellularLocation>
</comment>
<dbReference type="InterPro" id="IPR005821">
    <property type="entry name" value="Ion_trans_dom"/>
</dbReference>
<feature type="transmembrane region" description="Helical" evidence="8">
    <location>
        <begin position="567"/>
        <end position="588"/>
    </location>
</feature>
<keyword evidence="6 8" id="KW-0472">Membrane</keyword>
<dbReference type="SMART" id="SM00100">
    <property type="entry name" value="cNMP"/>
    <property type="match status" value="1"/>
</dbReference>
<dbReference type="EMBL" id="JBGBPQ010000005">
    <property type="protein sequence ID" value="KAL1523689.1"/>
    <property type="molecule type" value="Genomic_DNA"/>
</dbReference>
<feature type="transmembrane region" description="Helical" evidence="8">
    <location>
        <begin position="648"/>
        <end position="668"/>
    </location>
</feature>
<keyword evidence="3 8" id="KW-0812">Transmembrane</keyword>
<name>A0AB34JT12_PRYPA</name>
<dbReference type="SUPFAM" id="SSF81324">
    <property type="entry name" value="Voltage-gated potassium channels"/>
    <property type="match status" value="1"/>
</dbReference>
<feature type="transmembrane region" description="Helical" evidence="8">
    <location>
        <begin position="420"/>
        <end position="440"/>
    </location>
</feature>
<dbReference type="GO" id="GO:0005249">
    <property type="term" value="F:voltage-gated potassium channel activity"/>
    <property type="evidence" value="ECO:0007669"/>
    <property type="project" value="TreeGrafter"/>
</dbReference>
<protein>
    <recommendedName>
        <fullName evidence="9">Cyclic nucleotide-binding domain-containing protein</fullName>
    </recommendedName>
</protein>
<dbReference type="PROSITE" id="PS50042">
    <property type="entry name" value="CNMP_BINDING_3"/>
    <property type="match status" value="1"/>
</dbReference>
<evidence type="ECO:0000256" key="8">
    <source>
        <dbReference type="SAM" id="Phobius"/>
    </source>
</evidence>
<evidence type="ECO:0000256" key="6">
    <source>
        <dbReference type="ARBA" id="ARBA00023136"/>
    </source>
</evidence>
<feature type="compositionally biased region" description="Polar residues" evidence="7">
    <location>
        <begin position="291"/>
        <end position="305"/>
    </location>
</feature>
<evidence type="ECO:0000313" key="11">
    <source>
        <dbReference type="Proteomes" id="UP001515480"/>
    </source>
</evidence>
<feature type="domain" description="Cyclic nucleotide-binding" evidence="9">
    <location>
        <begin position="752"/>
        <end position="829"/>
    </location>
</feature>
<dbReference type="InterPro" id="IPR000595">
    <property type="entry name" value="cNMP-bd_dom"/>
</dbReference>
<evidence type="ECO:0000256" key="3">
    <source>
        <dbReference type="ARBA" id="ARBA00022692"/>
    </source>
</evidence>
<gene>
    <name evidence="10" type="ORF">AB1Y20_018620</name>
</gene>
<evidence type="ECO:0000256" key="1">
    <source>
        <dbReference type="ARBA" id="ARBA00004141"/>
    </source>
</evidence>
<dbReference type="Pfam" id="PF00027">
    <property type="entry name" value="cNMP_binding"/>
    <property type="match status" value="1"/>
</dbReference>
<comment type="caution">
    <text evidence="10">The sequence shown here is derived from an EMBL/GenBank/DDBJ whole genome shotgun (WGS) entry which is preliminary data.</text>
</comment>
<dbReference type="PANTHER" id="PTHR10217:SF435">
    <property type="entry name" value="POTASSIUM VOLTAGE-GATED CHANNEL PROTEIN EAG"/>
    <property type="match status" value="1"/>
</dbReference>
<reference evidence="10 11" key="1">
    <citation type="journal article" date="2024" name="Science">
        <title>Giant polyketide synthase enzymes in the biosynthesis of giant marine polyether toxins.</title>
        <authorList>
            <person name="Fallon T.R."/>
            <person name="Shende V.V."/>
            <person name="Wierzbicki I.H."/>
            <person name="Pendleton A.L."/>
            <person name="Watervoot N.F."/>
            <person name="Auber R.P."/>
            <person name="Gonzalez D.J."/>
            <person name="Wisecaver J.H."/>
            <person name="Moore B.S."/>
        </authorList>
    </citation>
    <scope>NUCLEOTIDE SEQUENCE [LARGE SCALE GENOMIC DNA]</scope>
    <source>
        <strain evidence="10 11">12B1</strain>
    </source>
</reference>
<keyword evidence="4 8" id="KW-1133">Transmembrane helix</keyword>
<feature type="transmembrane region" description="Helical" evidence="8">
    <location>
        <begin position="617"/>
        <end position="636"/>
    </location>
</feature>
<sequence>MELLILAYALPSETSPAKTAVLGWLKLRNAKHCAHSPVYATPVPPDGLIDWPEEWATYLRPGELCSSPCSRSSLCFRNGSKPTAQSPSSYVYPRTPSTPVDSNEAPAEEAAQQMRTSEREPRKVGITLPKASRGTAGREAPEGYEAGPATSFTPSEGTSRADRSPRGSGKLDVKQFTLRGDVTPSDFMKEMIRQQVLQTQTMIQMHATLVKVAPAAGGAESTKEVVQQYFQECSRLADSHAPPQKGNSLQSKGEALIKYLNSGSSDAESAKDIVEQYMKEFWNQLGESGAQPGNSSLKTNSNQVIEHTVPETIVKRLSDPKRSSSSITRVPSQPEDDSVSALPVSSIARINSMPFTPESNDSSDDCAAESTRSSPVPLPRNTYDISNIGKNQPPPKLPWWAKILDYCTCLPVLDRNSWTVLYWNSLIGVCVAYVAIYVPVQAAFDELNKPEEVWQAVNLTIDFLFLLDVGKVFNISIDMGGVWVYNRVLIAQAYLKNGFWLDFFAALPYALIVSAATGGNTGDLVVVRLLRLLRLIRVVIKLTRNSNSVTEAVSGGRFRFNPALARVVQLVCMLILTCHWAGCMWWLVGTLERDEHWQTDGREDTWGPNPWLLEEPISLRYLHGFNWGAGMILGYVPTDVIPKTAAETVLTIVLMFFGFFMVMIFISATTSAIQSTDSKALLKGDRLDKMFRYLAYKGVPSDLIAKIIAFYEYQMTSSASLAQMEEFHSLPSSMYTQLTMELNRNVLRGCRLWTALPWEVVMPLMKELKPHAFPPGEVIVSEGKVSTGLHFIEQGTIEVLSKDARIALLLASDFFGEDSLLEMIEIHSPAGVIRTRGLIEIEETNARANFSGRRGEVFGEALPLDAPPARDRIPPLGRGEAVLAAGLRVAHRHVLERLAGVLLCHLPHARAHKAERRQAGAQPRVDGERKDPADGGC</sequence>
<dbReference type="Gene3D" id="1.10.287.70">
    <property type="match status" value="1"/>
</dbReference>
<dbReference type="CDD" id="cd00038">
    <property type="entry name" value="CAP_ED"/>
    <property type="match status" value="1"/>
</dbReference>
<evidence type="ECO:0000313" key="10">
    <source>
        <dbReference type="EMBL" id="KAL1523689.1"/>
    </source>
</evidence>
<evidence type="ECO:0000256" key="7">
    <source>
        <dbReference type="SAM" id="MobiDB-lite"/>
    </source>
</evidence>
<keyword evidence="11" id="KW-1185">Reference proteome</keyword>
<evidence type="ECO:0000256" key="4">
    <source>
        <dbReference type="ARBA" id="ARBA00022989"/>
    </source>
</evidence>
<dbReference type="SUPFAM" id="SSF51206">
    <property type="entry name" value="cAMP-binding domain-like"/>
    <property type="match status" value="1"/>
</dbReference>
<keyword evidence="2" id="KW-0813">Transport</keyword>
<proteinExistence type="predicted"/>
<evidence type="ECO:0000256" key="5">
    <source>
        <dbReference type="ARBA" id="ARBA00023065"/>
    </source>
</evidence>
<dbReference type="AlphaFoldDB" id="A0AB34JT12"/>
<evidence type="ECO:0000256" key="2">
    <source>
        <dbReference type="ARBA" id="ARBA00022448"/>
    </source>
</evidence>
<feature type="compositionally biased region" description="Polar residues" evidence="7">
    <location>
        <begin position="80"/>
        <end position="101"/>
    </location>
</feature>
<keyword evidence="5" id="KW-0406">Ion transport</keyword>
<dbReference type="Proteomes" id="UP001515480">
    <property type="component" value="Unassembled WGS sequence"/>
</dbReference>
<feature type="region of interest" description="Disordered" evidence="7">
    <location>
        <begin position="914"/>
        <end position="937"/>
    </location>
</feature>
<dbReference type="InterPro" id="IPR014710">
    <property type="entry name" value="RmlC-like_jellyroll"/>
</dbReference>
<dbReference type="GO" id="GO:0042391">
    <property type="term" value="P:regulation of membrane potential"/>
    <property type="evidence" value="ECO:0007669"/>
    <property type="project" value="TreeGrafter"/>
</dbReference>
<dbReference type="Gene3D" id="2.60.120.10">
    <property type="entry name" value="Jelly Rolls"/>
    <property type="match status" value="1"/>
</dbReference>
<dbReference type="InterPro" id="IPR018490">
    <property type="entry name" value="cNMP-bd_dom_sf"/>
</dbReference>
<dbReference type="PANTHER" id="PTHR10217">
    <property type="entry name" value="VOLTAGE AND LIGAND GATED POTASSIUM CHANNEL"/>
    <property type="match status" value="1"/>
</dbReference>
<feature type="compositionally biased region" description="Basic and acidic residues" evidence="7">
    <location>
        <begin position="925"/>
        <end position="937"/>
    </location>
</feature>
<dbReference type="Pfam" id="PF00520">
    <property type="entry name" value="Ion_trans"/>
    <property type="match status" value="1"/>
</dbReference>
<feature type="compositionally biased region" description="Basic and acidic residues" evidence="7">
    <location>
        <begin position="159"/>
        <end position="173"/>
    </location>
</feature>
<accession>A0AB34JT12</accession>
<organism evidence="10 11">
    <name type="scientific">Prymnesium parvum</name>
    <name type="common">Toxic golden alga</name>
    <dbReference type="NCBI Taxonomy" id="97485"/>
    <lineage>
        <taxon>Eukaryota</taxon>
        <taxon>Haptista</taxon>
        <taxon>Haptophyta</taxon>
        <taxon>Prymnesiophyceae</taxon>
        <taxon>Prymnesiales</taxon>
        <taxon>Prymnesiaceae</taxon>
        <taxon>Prymnesium</taxon>
    </lineage>
</organism>
<feature type="compositionally biased region" description="Basic and acidic residues" evidence="7">
    <location>
        <begin position="313"/>
        <end position="322"/>
    </location>
</feature>
<feature type="region of interest" description="Disordered" evidence="7">
    <location>
        <begin position="80"/>
        <end position="174"/>
    </location>
</feature>
<evidence type="ECO:0000259" key="9">
    <source>
        <dbReference type="PROSITE" id="PS50042"/>
    </source>
</evidence>
<dbReference type="GO" id="GO:0005886">
    <property type="term" value="C:plasma membrane"/>
    <property type="evidence" value="ECO:0007669"/>
    <property type="project" value="TreeGrafter"/>
</dbReference>
<feature type="region of interest" description="Disordered" evidence="7">
    <location>
        <begin position="286"/>
        <end position="387"/>
    </location>
</feature>
<dbReference type="InterPro" id="IPR050818">
    <property type="entry name" value="KCNH_animal-type"/>
</dbReference>